<dbReference type="AlphaFoldDB" id="A0A0W8ER83"/>
<dbReference type="EMBL" id="LNQE01001735">
    <property type="protein sequence ID" value="KUG11087.1"/>
    <property type="molecule type" value="Genomic_DNA"/>
</dbReference>
<accession>A0A0W8ER83</accession>
<feature type="region of interest" description="Disordered" evidence="1">
    <location>
        <begin position="1"/>
        <end position="32"/>
    </location>
</feature>
<evidence type="ECO:0000313" key="2">
    <source>
        <dbReference type="EMBL" id="KUG11087.1"/>
    </source>
</evidence>
<name>A0A0W8ER83_9ZZZZ</name>
<organism evidence="2">
    <name type="scientific">hydrocarbon metagenome</name>
    <dbReference type="NCBI Taxonomy" id="938273"/>
    <lineage>
        <taxon>unclassified sequences</taxon>
        <taxon>metagenomes</taxon>
        <taxon>ecological metagenomes</taxon>
    </lineage>
</organism>
<sequence>MLIKGLGGVFPHIRDEENTSPTRTPPEDATARSHFGKWVPENRV</sequence>
<gene>
    <name evidence="2" type="ORF">ASZ90_016500</name>
</gene>
<protein>
    <submittedName>
        <fullName evidence="2">Uncharacterized protein</fullName>
    </submittedName>
</protein>
<reference evidence="2" key="1">
    <citation type="journal article" date="2015" name="Proc. Natl. Acad. Sci. U.S.A.">
        <title>Networks of energetic and metabolic interactions define dynamics in microbial communities.</title>
        <authorList>
            <person name="Embree M."/>
            <person name="Liu J.K."/>
            <person name="Al-Bassam M.M."/>
            <person name="Zengler K."/>
        </authorList>
    </citation>
    <scope>NUCLEOTIDE SEQUENCE</scope>
</reference>
<evidence type="ECO:0000256" key="1">
    <source>
        <dbReference type="SAM" id="MobiDB-lite"/>
    </source>
</evidence>
<comment type="caution">
    <text evidence="2">The sequence shown here is derived from an EMBL/GenBank/DDBJ whole genome shotgun (WGS) entry which is preliminary data.</text>
</comment>
<proteinExistence type="predicted"/>